<dbReference type="GO" id="GO:0005524">
    <property type="term" value="F:ATP binding"/>
    <property type="evidence" value="ECO:0007669"/>
    <property type="project" value="UniProtKB-KW"/>
</dbReference>
<dbReference type="Gene3D" id="3.40.50.300">
    <property type="entry name" value="P-loop containing nucleotide triphosphate hydrolases"/>
    <property type="match status" value="2"/>
</dbReference>
<accession>A0A3L7A612</accession>
<keyword evidence="4 6" id="KW-0067">ATP-binding</keyword>
<dbReference type="SMART" id="SM00382">
    <property type="entry name" value="AAA"/>
    <property type="match status" value="2"/>
</dbReference>
<keyword evidence="3" id="KW-0547">Nucleotide-binding</keyword>
<comment type="caution">
    <text evidence="6">The sequence shown here is derived from an EMBL/GenBank/DDBJ whole genome shotgun (WGS) entry which is preliminary data.</text>
</comment>
<sequence length="506" mass="55031">MTDTVLEVRNLRKEFRGVVALDDISFELRRHEVVGLIGENGAGKSTLLKVLSGIYKPDGGEILREGKKVTFRTAAESAAAGIGMVHQEQSLVTSISVAENIFLGVEGAGVAAGVYRWGTLRKLAQDQLDKIGSPISPKTRVEHLTFAERQMVELAKALSVEERADSEPVIVLDEPTSVLEGDELEVLFDQIDRLRKFASIVFVSHRLDEVLRVSDRVYVFKDGQCVAVRDRSEVDVDELHRLMVGRESTAEFYHEAKQTAVIGEPVLMEVSNLGKTKAFEDVNFTLRAGEVVGITGVLGSGREELSRVLFGAEGFDQGSITLGGKTVGLRSPVEAVRAGIGYIPAERRIEGIAQGLSVQENIFLADPSTVSAGPFLKPRAAAAAADEWIRKLKIKTPNRGTNISNLSGGNQQKAVLAKWLTSPKLKVLILDHPTRGLDVGAKEDVYGFIRELCARGIGVILLADTLEETIALSHTILVMRDGRVQQTFDAHPGNKPRPVDLVEGMV</sequence>
<feature type="domain" description="ABC transporter" evidence="5">
    <location>
        <begin position="261"/>
        <end position="506"/>
    </location>
</feature>
<dbReference type="AlphaFoldDB" id="A0A3L7A612"/>
<dbReference type="PANTHER" id="PTHR43790">
    <property type="entry name" value="CARBOHYDRATE TRANSPORT ATP-BINDING PROTEIN MG119-RELATED"/>
    <property type="match status" value="1"/>
</dbReference>
<dbReference type="PROSITE" id="PS00211">
    <property type="entry name" value="ABC_TRANSPORTER_1"/>
    <property type="match status" value="1"/>
</dbReference>
<keyword evidence="1" id="KW-0813">Transport</keyword>
<dbReference type="InterPro" id="IPR003593">
    <property type="entry name" value="AAA+_ATPase"/>
</dbReference>
<feature type="domain" description="ABC transporter" evidence="5">
    <location>
        <begin position="6"/>
        <end position="247"/>
    </location>
</feature>
<dbReference type="OrthoDB" id="39350at2"/>
<keyword evidence="2" id="KW-0677">Repeat</keyword>
<dbReference type="GO" id="GO:0016887">
    <property type="term" value="F:ATP hydrolysis activity"/>
    <property type="evidence" value="ECO:0007669"/>
    <property type="project" value="InterPro"/>
</dbReference>
<dbReference type="InterPro" id="IPR050107">
    <property type="entry name" value="ABC_carbohydrate_import_ATPase"/>
</dbReference>
<evidence type="ECO:0000313" key="7">
    <source>
        <dbReference type="Proteomes" id="UP000272503"/>
    </source>
</evidence>
<gene>
    <name evidence="6" type="ORF">D9V32_12135</name>
</gene>
<dbReference type="InterPro" id="IPR017871">
    <property type="entry name" value="ABC_transporter-like_CS"/>
</dbReference>
<proteinExistence type="predicted"/>
<dbReference type="CDD" id="cd03216">
    <property type="entry name" value="ABC_Carb_Monos_I"/>
    <property type="match status" value="1"/>
</dbReference>
<protein>
    <submittedName>
        <fullName evidence="6">Sugar ABC transporter ATP-binding protein</fullName>
    </submittedName>
</protein>
<evidence type="ECO:0000256" key="3">
    <source>
        <dbReference type="ARBA" id="ARBA00022741"/>
    </source>
</evidence>
<dbReference type="PANTHER" id="PTHR43790:SF9">
    <property type="entry name" value="GALACTOFURANOSE TRANSPORTER ATP-BINDING PROTEIN YTFR"/>
    <property type="match status" value="1"/>
</dbReference>
<dbReference type="SUPFAM" id="SSF52540">
    <property type="entry name" value="P-loop containing nucleoside triphosphate hydrolases"/>
    <property type="match status" value="2"/>
</dbReference>
<evidence type="ECO:0000256" key="1">
    <source>
        <dbReference type="ARBA" id="ARBA00022448"/>
    </source>
</evidence>
<dbReference type="CDD" id="cd03215">
    <property type="entry name" value="ABC_Carb_Monos_II"/>
    <property type="match status" value="1"/>
</dbReference>
<dbReference type="Pfam" id="PF00005">
    <property type="entry name" value="ABC_tran"/>
    <property type="match status" value="2"/>
</dbReference>
<evidence type="ECO:0000256" key="4">
    <source>
        <dbReference type="ARBA" id="ARBA00022840"/>
    </source>
</evidence>
<dbReference type="InterPro" id="IPR003439">
    <property type="entry name" value="ABC_transporter-like_ATP-bd"/>
</dbReference>
<dbReference type="RefSeq" id="WP_121649182.1">
    <property type="nucleotide sequence ID" value="NZ_RCUX01000009.1"/>
</dbReference>
<dbReference type="Proteomes" id="UP000272503">
    <property type="component" value="Unassembled WGS sequence"/>
</dbReference>
<keyword evidence="7" id="KW-1185">Reference proteome</keyword>
<evidence type="ECO:0000259" key="5">
    <source>
        <dbReference type="PROSITE" id="PS50893"/>
    </source>
</evidence>
<organism evidence="6 7">
    <name type="scientific">Mycetocola tolaasinivorans</name>
    <dbReference type="NCBI Taxonomy" id="76635"/>
    <lineage>
        <taxon>Bacteria</taxon>
        <taxon>Bacillati</taxon>
        <taxon>Actinomycetota</taxon>
        <taxon>Actinomycetes</taxon>
        <taxon>Micrococcales</taxon>
        <taxon>Microbacteriaceae</taxon>
        <taxon>Mycetocola</taxon>
    </lineage>
</organism>
<evidence type="ECO:0000256" key="2">
    <source>
        <dbReference type="ARBA" id="ARBA00022737"/>
    </source>
</evidence>
<reference evidence="6 7" key="1">
    <citation type="submission" date="2018-10" db="EMBL/GenBank/DDBJ databases">
        <authorList>
            <person name="Li J."/>
        </authorList>
    </citation>
    <scope>NUCLEOTIDE SEQUENCE [LARGE SCALE GENOMIC DNA]</scope>
    <source>
        <strain evidence="6 7">IF 016277</strain>
    </source>
</reference>
<dbReference type="InterPro" id="IPR027417">
    <property type="entry name" value="P-loop_NTPase"/>
</dbReference>
<evidence type="ECO:0000313" key="6">
    <source>
        <dbReference type="EMBL" id="RLP74782.1"/>
    </source>
</evidence>
<dbReference type="EMBL" id="RCUX01000009">
    <property type="protein sequence ID" value="RLP74782.1"/>
    <property type="molecule type" value="Genomic_DNA"/>
</dbReference>
<name>A0A3L7A612_9MICO</name>
<dbReference type="PROSITE" id="PS50893">
    <property type="entry name" value="ABC_TRANSPORTER_2"/>
    <property type="match status" value="2"/>
</dbReference>